<sequence>MSTGLHHTALCQPLSCRQALASSRWHRDKLRCPGCAPLYRYDRSTFTGLMQKQIKVKSKSNISPRYAVRGRAIYFPRSEQVHGHGTIQRPAPRKAQPATSLRHGAPLLAAGKCTTVCCIRVSHKLK</sequence>
<dbReference type="AlphaFoldDB" id="A0AAV2JDC6"/>
<dbReference type="Proteomes" id="UP001497482">
    <property type="component" value="Chromosome 12"/>
</dbReference>
<proteinExistence type="predicted"/>
<accession>A0AAV2JDC6</accession>
<organism evidence="1 2">
    <name type="scientific">Knipowitschia caucasica</name>
    <name type="common">Caucasian dwarf goby</name>
    <name type="synonym">Pomatoschistus caucasicus</name>
    <dbReference type="NCBI Taxonomy" id="637954"/>
    <lineage>
        <taxon>Eukaryota</taxon>
        <taxon>Metazoa</taxon>
        <taxon>Chordata</taxon>
        <taxon>Craniata</taxon>
        <taxon>Vertebrata</taxon>
        <taxon>Euteleostomi</taxon>
        <taxon>Actinopterygii</taxon>
        <taxon>Neopterygii</taxon>
        <taxon>Teleostei</taxon>
        <taxon>Neoteleostei</taxon>
        <taxon>Acanthomorphata</taxon>
        <taxon>Gobiaria</taxon>
        <taxon>Gobiiformes</taxon>
        <taxon>Gobioidei</taxon>
        <taxon>Gobiidae</taxon>
        <taxon>Gobiinae</taxon>
        <taxon>Knipowitschia</taxon>
    </lineage>
</organism>
<keyword evidence="2" id="KW-1185">Reference proteome</keyword>
<evidence type="ECO:0000313" key="2">
    <source>
        <dbReference type="Proteomes" id="UP001497482"/>
    </source>
</evidence>
<dbReference type="EMBL" id="OZ035834">
    <property type="protein sequence ID" value="CAL1575522.1"/>
    <property type="molecule type" value="Genomic_DNA"/>
</dbReference>
<evidence type="ECO:0000313" key="1">
    <source>
        <dbReference type="EMBL" id="CAL1575522.1"/>
    </source>
</evidence>
<reference evidence="1 2" key="1">
    <citation type="submission" date="2024-04" db="EMBL/GenBank/DDBJ databases">
        <authorList>
            <person name="Waldvogel A.-M."/>
            <person name="Schoenle A."/>
        </authorList>
    </citation>
    <scope>NUCLEOTIDE SEQUENCE [LARGE SCALE GENOMIC DNA]</scope>
</reference>
<name>A0AAV2JDC6_KNICA</name>
<protein>
    <submittedName>
        <fullName evidence="1">Uncharacterized protein</fullName>
    </submittedName>
</protein>
<gene>
    <name evidence="1" type="ORF">KC01_LOCUS7083</name>
</gene>